<evidence type="ECO:0000256" key="4">
    <source>
        <dbReference type="ARBA" id="ARBA00022741"/>
    </source>
</evidence>
<dbReference type="AlphaFoldDB" id="A0AAW0FKN0"/>
<accession>A0AAW0FKN0</accession>
<reference evidence="10 11" key="1">
    <citation type="submission" date="2022-09" db="EMBL/GenBank/DDBJ databases">
        <authorList>
            <person name="Palmer J.M."/>
        </authorList>
    </citation>
    <scope>NUCLEOTIDE SEQUENCE [LARGE SCALE GENOMIC DNA]</scope>
    <source>
        <strain evidence="10 11">DSM 7382</strain>
    </source>
</reference>
<evidence type="ECO:0000256" key="2">
    <source>
        <dbReference type="ARBA" id="ARBA00022527"/>
    </source>
</evidence>
<dbReference type="GO" id="GO:0005524">
    <property type="term" value="F:ATP binding"/>
    <property type="evidence" value="ECO:0007669"/>
    <property type="project" value="UniProtKB-KW"/>
</dbReference>
<dbReference type="EC" id="2.7.11.1" evidence="1"/>
<evidence type="ECO:0000313" key="11">
    <source>
        <dbReference type="Proteomes" id="UP001385951"/>
    </source>
</evidence>
<dbReference type="SUPFAM" id="SSF56112">
    <property type="entry name" value="Protein kinase-like (PK-like)"/>
    <property type="match status" value="1"/>
</dbReference>
<dbReference type="InterPro" id="IPR018934">
    <property type="entry name" value="RIO_dom"/>
</dbReference>
<evidence type="ECO:0000259" key="9">
    <source>
        <dbReference type="Pfam" id="PF01163"/>
    </source>
</evidence>
<evidence type="ECO:0000256" key="8">
    <source>
        <dbReference type="ARBA" id="ARBA00048679"/>
    </source>
</evidence>
<comment type="catalytic activity">
    <reaction evidence="7">
        <text>L-threonyl-[protein] + ATP = O-phospho-L-threonyl-[protein] + ADP + H(+)</text>
        <dbReference type="Rhea" id="RHEA:46608"/>
        <dbReference type="Rhea" id="RHEA-COMP:11060"/>
        <dbReference type="Rhea" id="RHEA-COMP:11605"/>
        <dbReference type="ChEBI" id="CHEBI:15378"/>
        <dbReference type="ChEBI" id="CHEBI:30013"/>
        <dbReference type="ChEBI" id="CHEBI:30616"/>
        <dbReference type="ChEBI" id="CHEBI:61977"/>
        <dbReference type="ChEBI" id="CHEBI:456216"/>
        <dbReference type="EC" id="2.7.11.1"/>
    </reaction>
</comment>
<evidence type="ECO:0000313" key="10">
    <source>
        <dbReference type="EMBL" id="KAK7677200.1"/>
    </source>
</evidence>
<feature type="domain" description="RIO-type" evidence="9">
    <location>
        <begin position="555"/>
        <end position="643"/>
    </location>
</feature>
<evidence type="ECO:0000256" key="5">
    <source>
        <dbReference type="ARBA" id="ARBA00022777"/>
    </source>
</evidence>
<dbReference type="EMBL" id="JASBNA010000093">
    <property type="protein sequence ID" value="KAK7677200.1"/>
    <property type="molecule type" value="Genomic_DNA"/>
</dbReference>
<gene>
    <name evidence="10" type="ORF">QCA50_019794</name>
</gene>
<keyword evidence="5" id="KW-0418">Kinase</keyword>
<keyword evidence="6" id="KW-0067">ATP-binding</keyword>
<dbReference type="Proteomes" id="UP001385951">
    <property type="component" value="Unassembled WGS sequence"/>
</dbReference>
<organism evidence="10 11">
    <name type="scientific">Cerrena zonata</name>
    <dbReference type="NCBI Taxonomy" id="2478898"/>
    <lineage>
        <taxon>Eukaryota</taxon>
        <taxon>Fungi</taxon>
        <taxon>Dikarya</taxon>
        <taxon>Basidiomycota</taxon>
        <taxon>Agaricomycotina</taxon>
        <taxon>Agaricomycetes</taxon>
        <taxon>Polyporales</taxon>
        <taxon>Cerrenaceae</taxon>
        <taxon>Cerrena</taxon>
    </lineage>
</organism>
<dbReference type="InterPro" id="IPR011009">
    <property type="entry name" value="Kinase-like_dom_sf"/>
</dbReference>
<evidence type="ECO:0000256" key="1">
    <source>
        <dbReference type="ARBA" id="ARBA00012513"/>
    </source>
</evidence>
<keyword evidence="3" id="KW-0808">Transferase</keyword>
<keyword evidence="4" id="KW-0547">Nucleotide-binding</keyword>
<dbReference type="Gene3D" id="1.10.510.10">
    <property type="entry name" value="Transferase(Phosphotransferase) domain 1"/>
    <property type="match status" value="1"/>
</dbReference>
<keyword evidence="11" id="KW-1185">Reference proteome</keyword>
<evidence type="ECO:0000256" key="3">
    <source>
        <dbReference type="ARBA" id="ARBA00022679"/>
    </source>
</evidence>
<evidence type="ECO:0000256" key="6">
    <source>
        <dbReference type="ARBA" id="ARBA00022840"/>
    </source>
</evidence>
<name>A0AAW0FKN0_9APHY</name>
<evidence type="ECO:0000256" key="7">
    <source>
        <dbReference type="ARBA" id="ARBA00047899"/>
    </source>
</evidence>
<dbReference type="GO" id="GO:0004674">
    <property type="term" value="F:protein serine/threonine kinase activity"/>
    <property type="evidence" value="ECO:0007669"/>
    <property type="project" value="UniProtKB-KW"/>
</dbReference>
<comment type="caution">
    <text evidence="10">The sequence shown here is derived from an EMBL/GenBank/DDBJ whole genome shotgun (WGS) entry which is preliminary data.</text>
</comment>
<keyword evidence="2" id="KW-0723">Serine/threonine-protein kinase</keyword>
<proteinExistence type="predicted"/>
<dbReference type="Pfam" id="PF01163">
    <property type="entry name" value="RIO1"/>
    <property type="match status" value="1"/>
</dbReference>
<sequence>MHINVFYVNCWQLRMLDLEGSLRGFALSDALMIKRPGSDLVRQDDTGDVLAIWTVPGNPIALPQHLGDIDAVHQAVVSHEPPLELLPRSKTLQDIFTNSTEEDHLYQIHLVVETRLDLSLNIYDFNAHQLVDLNLLHGALVKDLVPMGTANDHTFHRPLTPIPVKGITKLAQSGQINLDLFKLVEIDELLVDLYPWGFNHRHVHFFIGLPPSTENMSDEDDTGDQLPLLPAFTHRQNHFLSPRIPPSAESDPKAFSILQKEDDFAIYCGRPGDRESHVPASLYNEALCRLQHDLATVQPAPEDKQYFQDLRTELNDIFDDELACKEVLTKLLKNMVRIEEVGSSTTSSSKKRQKTEYTPDGDIQEVIRVLNKELSCLILLQEVKNELVGGTSDPFYKAICNFRAHVRNIYQKDRYVLCNFPAILLLHFGPYIVVAVAVFTDKPIVEHLVCIPLHAHTTNPHERAAGERMVCALRIAVQGLQEYYQNNPFRAKKLRMNPPQSNFPFRNYYTIDGERYEFIYTEAVEDKRIFRACLKGSRKDLYVKFTRCYSEEAHRAAQEAGHAPKLLAVEDVYGWLMVVMEDVSSEYRLFWDLETREERVAARELAREAIVKIHDQGFVHGDVRDVNIMVKKDNPEDVMFIDWDWAGEIGQVTYPYNVNKHSVIRPDGVERCGEILPEHDLGMVDLLKLYKL</sequence>
<comment type="catalytic activity">
    <reaction evidence="8">
        <text>L-seryl-[protein] + ATP = O-phospho-L-seryl-[protein] + ADP + H(+)</text>
        <dbReference type="Rhea" id="RHEA:17989"/>
        <dbReference type="Rhea" id="RHEA-COMP:9863"/>
        <dbReference type="Rhea" id="RHEA-COMP:11604"/>
        <dbReference type="ChEBI" id="CHEBI:15378"/>
        <dbReference type="ChEBI" id="CHEBI:29999"/>
        <dbReference type="ChEBI" id="CHEBI:30616"/>
        <dbReference type="ChEBI" id="CHEBI:83421"/>
        <dbReference type="ChEBI" id="CHEBI:456216"/>
        <dbReference type="EC" id="2.7.11.1"/>
    </reaction>
</comment>
<protein>
    <recommendedName>
        <fullName evidence="1">non-specific serine/threonine protein kinase</fullName>
        <ecNumber evidence="1">2.7.11.1</ecNumber>
    </recommendedName>
</protein>